<evidence type="ECO:0000313" key="2">
    <source>
        <dbReference type="Proteomes" id="UP000433183"/>
    </source>
</evidence>
<sequence>MVSKFRNKLNRSYCLVRVKGGWKVAKISQGMVFLTHPDGVIENVCTDDDNTGLFKRFTESLEYEHQGEELFDLGDTVDVEDESYYVVDSGFRGDDGKVKYLIAR</sequence>
<name>A0A6B9JI52_9CAUD</name>
<gene>
    <name evidence="1" type="ORF">Hena1_00410</name>
</gene>
<accession>A0A6B9JI52</accession>
<evidence type="ECO:0000313" key="1">
    <source>
        <dbReference type="EMBL" id="QGZ16217.1"/>
    </source>
</evidence>
<protein>
    <submittedName>
        <fullName evidence="1">Uncharacterized protein</fullName>
    </submittedName>
</protein>
<dbReference type="EMBL" id="MN732867">
    <property type="protein sequence ID" value="QGZ16217.1"/>
    <property type="molecule type" value="Genomic_DNA"/>
</dbReference>
<proteinExistence type="predicted"/>
<reference evidence="1 2" key="1">
    <citation type="submission" date="2019-11" db="EMBL/GenBank/DDBJ databases">
        <title>Characterization of a new Erwinia amylovora bacteriophage.</title>
        <authorList>
            <person name="Valentovich L.N."/>
            <person name="Akhremchuk A.E."/>
            <person name="Besarab N.V."/>
            <person name="Lagonenko A.L."/>
        </authorList>
    </citation>
    <scope>NUCLEOTIDE SEQUENCE [LARGE SCALE GENOMIC DNA]</scope>
</reference>
<keyword evidence="2" id="KW-1185">Reference proteome</keyword>
<organism evidence="1 2">
    <name type="scientific">Erwinia phage Hena1</name>
    <dbReference type="NCBI Taxonomy" id="2678601"/>
    <lineage>
        <taxon>Viruses</taxon>
        <taxon>Duplodnaviria</taxon>
        <taxon>Heunggongvirae</taxon>
        <taxon>Uroviricota</taxon>
        <taxon>Caudoviricetes</taxon>
        <taxon>Vequintavirinae</taxon>
        <taxon>Henunavirus</taxon>
        <taxon>Henunavirus hena1</taxon>
    </lineage>
</organism>
<dbReference type="Proteomes" id="UP000433183">
    <property type="component" value="Segment"/>
</dbReference>